<dbReference type="InterPro" id="IPR029044">
    <property type="entry name" value="Nucleotide-diphossugar_trans"/>
</dbReference>
<evidence type="ECO:0000313" key="4">
    <source>
        <dbReference type="Proteomes" id="UP000544107"/>
    </source>
</evidence>
<gene>
    <name evidence="2" type="ORF">BJF91_22820</name>
    <name evidence="1" type="ORF">GGQ71_001218</name>
</gene>
<dbReference type="GO" id="GO:0016740">
    <property type="term" value="F:transferase activity"/>
    <property type="evidence" value="ECO:0007669"/>
    <property type="project" value="UniProtKB-KW"/>
</dbReference>
<keyword evidence="3" id="KW-1185">Reference proteome</keyword>
<evidence type="ECO:0000313" key="2">
    <source>
        <dbReference type="EMBL" id="OLP51782.1"/>
    </source>
</evidence>
<reference evidence="1 4" key="2">
    <citation type="submission" date="2020-08" db="EMBL/GenBank/DDBJ databases">
        <title>Genomic Encyclopedia of Type Strains, Phase IV (KMG-IV): sequencing the most valuable type-strain genomes for metagenomic binning, comparative biology and taxonomic classification.</title>
        <authorList>
            <person name="Goeker M."/>
        </authorList>
    </citation>
    <scope>NUCLEOTIDE SEQUENCE [LARGE SCALE GENOMIC DNA]</scope>
    <source>
        <strain evidence="1 4">DSM 100021</strain>
    </source>
</reference>
<protein>
    <submittedName>
        <fullName evidence="2">Glycosyl transferase</fullName>
    </submittedName>
</protein>
<reference evidence="2 3" key="1">
    <citation type="submission" date="2016-09" db="EMBL/GenBank/DDBJ databases">
        <title>Rhizobium oryziradicis sp. nov., isolated from the root of rice.</title>
        <authorList>
            <person name="Zhao J."/>
            <person name="Zhang X."/>
        </authorList>
    </citation>
    <scope>NUCLEOTIDE SEQUENCE [LARGE SCALE GENOMIC DNA]</scope>
    <source>
        <strain evidence="2 3">14971</strain>
    </source>
</reference>
<dbReference type="Proteomes" id="UP000185598">
    <property type="component" value="Unassembled WGS sequence"/>
</dbReference>
<dbReference type="Proteomes" id="UP000544107">
    <property type="component" value="Unassembled WGS sequence"/>
</dbReference>
<dbReference type="AlphaFoldDB" id="A0A1Q9AAB6"/>
<name>A0A1Q9AAB6_9HYPH</name>
<dbReference type="STRING" id="887144.BJF91_22820"/>
<keyword evidence="2" id="KW-0808">Transferase</keyword>
<evidence type="ECO:0000313" key="1">
    <source>
        <dbReference type="EMBL" id="MBB4006955.1"/>
    </source>
</evidence>
<sequence>MLTVLIECRDQESELAQTLTTLVAGAVEGLICDVVILDHGSNDGTARLADAAGCRFHRDWDLRDIVAAARGEWLLLIEPGARPSLGWIEETAEYIALNTAPARFVPSRHHKPSLLRRIIRRYPPLERGLLLRKSQAQALAKPDTTLADLVAGLRMKVLTSEIVPAWAARAARAEQKV</sequence>
<dbReference type="EMBL" id="MKIN01000018">
    <property type="protein sequence ID" value="OLP51782.1"/>
    <property type="molecule type" value="Genomic_DNA"/>
</dbReference>
<evidence type="ECO:0000313" key="3">
    <source>
        <dbReference type="Proteomes" id="UP000185598"/>
    </source>
</evidence>
<dbReference type="EMBL" id="JACIED010000002">
    <property type="protein sequence ID" value="MBB4006955.1"/>
    <property type="molecule type" value="Genomic_DNA"/>
</dbReference>
<dbReference type="SUPFAM" id="SSF53448">
    <property type="entry name" value="Nucleotide-diphospho-sugar transferases"/>
    <property type="match status" value="1"/>
</dbReference>
<comment type="caution">
    <text evidence="2">The sequence shown here is derived from an EMBL/GenBank/DDBJ whole genome shotgun (WGS) entry which is preliminary data.</text>
</comment>
<organism evidence="2 3">
    <name type="scientific">Allorhizobium taibaishanense</name>
    <dbReference type="NCBI Taxonomy" id="887144"/>
    <lineage>
        <taxon>Bacteria</taxon>
        <taxon>Pseudomonadati</taxon>
        <taxon>Pseudomonadota</taxon>
        <taxon>Alphaproteobacteria</taxon>
        <taxon>Hyphomicrobiales</taxon>
        <taxon>Rhizobiaceae</taxon>
        <taxon>Rhizobium/Agrobacterium group</taxon>
        <taxon>Allorhizobium</taxon>
    </lineage>
</organism>
<proteinExistence type="predicted"/>
<accession>A0A1Q9AAB6</accession>
<dbReference type="RefSeq" id="WP_075612911.1">
    <property type="nucleotide sequence ID" value="NZ_JACIED010000002.1"/>
</dbReference>
<dbReference type="OrthoDB" id="9811214at2"/>
<dbReference type="Gene3D" id="3.90.550.10">
    <property type="entry name" value="Spore Coat Polysaccharide Biosynthesis Protein SpsA, Chain A"/>
    <property type="match status" value="1"/>
</dbReference>